<organism evidence="1 2">
    <name type="scientific">Lepeophtheirus salmonis</name>
    <name type="common">Salmon louse</name>
    <name type="synonym">Caligus salmonis</name>
    <dbReference type="NCBI Taxonomy" id="72036"/>
    <lineage>
        <taxon>Eukaryota</taxon>
        <taxon>Metazoa</taxon>
        <taxon>Ecdysozoa</taxon>
        <taxon>Arthropoda</taxon>
        <taxon>Crustacea</taxon>
        <taxon>Multicrustacea</taxon>
        <taxon>Hexanauplia</taxon>
        <taxon>Copepoda</taxon>
        <taxon>Siphonostomatoida</taxon>
        <taxon>Caligidae</taxon>
        <taxon>Lepeophtheirus</taxon>
    </lineage>
</organism>
<keyword evidence="2" id="KW-1185">Reference proteome</keyword>
<accession>A0A7R8CC18</accession>
<reference evidence="1" key="1">
    <citation type="submission" date="2021-02" db="EMBL/GenBank/DDBJ databases">
        <authorList>
            <person name="Bekaert M."/>
        </authorList>
    </citation>
    <scope>NUCLEOTIDE SEQUENCE</scope>
    <source>
        <strain evidence="1">IoA-00</strain>
    </source>
</reference>
<dbReference type="AlphaFoldDB" id="A0A7R8CC18"/>
<name>A0A7R8CC18_LEPSM</name>
<gene>
    <name evidence="1" type="ORF">LSAA_1482</name>
</gene>
<dbReference type="EMBL" id="HG994580">
    <property type="protein sequence ID" value="CAF2763939.1"/>
    <property type="molecule type" value="Genomic_DNA"/>
</dbReference>
<protein>
    <submittedName>
        <fullName evidence="1">(salmon louse) hypothetical protein</fullName>
    </submittedName>
</protein>
<proteinExistence type="predicted"/>
<evidence type="ECO:0000313" key="2">
    <source>
        <dbReference type="Proteomes" id="UP000675881"/>
    </source>
</evidence>
<dbReference type="Proteomes" id="UP000675881">
    <property type="component" value="Chromosome 1"/>
</dbReference>
<sequence>MVSESSRVAVEFGPVFFRSIHRVGKQCSRLNPNVCTVSPSTEALQELDWWFSLDTNFQCTHVWKDFHPYLEIRTDASLSGYGIFTSDGRCIQGNWESIEHTNILEMKAVIHSLDIICQNTSIAFFVDNTTAFILFQGNGRNEEQINVNFSSNVLEEKHRNELQGEILLDRDNRQCGSRFPFMPGSGNLELTLLPQIFQEITRFWCKSKYNSFASVKGMPPNREICFLASGRHSNCSRCICDKLGERGLLLFRQFHLFTKY</sequence>
<evidence type="ECO:0000313" key="1">
    <source>
        <dbReference type="EMBL" id="CAF2763939.1"/>
    </source>
</evidence>